<name>A0A448XBY3_9PLAT</name>
<comment type="caution">
    <text evidence="1">The sequence shown here is derived from an EMBL/GenBank/DDBJ whole genome shotgun (WGS) entry which is preliminary data.</text>
</comment>
<evidence type="ECO:0000313" key="2">
    <source>
        <dbReference type="Proteomes" id="UP000784294"/>
    </source>
</evidence>
<dbReference type="AlphaFoldDB" id="A0A448XBY3"/>
<organism evidence="1 2">
    <name type="scientific">Protopolystoma xenopodis</name>
    <dbReference type="NCBI Taxonomy" id="117903"/>
    <lineage>
        <taxon>Eukaryota</taxon>
        <taxon>Metazoa</taxon>
        <taxon>Spiralia</taxon>
        <taxon>Lophotrochozoa</taxon>
        <taxon>Platyhelminthes</taxon>
        <taxon>Monogenea</taxon>
        <taxon>Polyopisthocotylea</taxon>
        <taxon>Polystomatidea</taxon>
        <taxon>Polystomatidae</taxon>
        <taxon>Protopolystoma</taxon>
    </lineage>
</organism>
<reference evidence="1" key="1">
    <citation type="submission" date="2018-11" db="EMBL/GenBank/DDBJ databases">
        <authorList>
            <consortium name="Pathogen Informatics"/>
        </authorList>
    </citation>
    <scope>NUCLEOTIDE SEQUENCE</scope>
</reference>
<dbReference type="EMBL" id="CAAALY010245442">
    <property type="protein sequence ID" value="VEL33253.1"/>
    <property type="molecule type" value="Genomic_DNA"/>
</dbReference>
<dbReference type="Proteomes" id="UP000784294">
    <property type="component" value="Unassembled WGS sequence"/>
</dbReference>
<protein>
    <submittedName>
        <fullName evidence="1">Uncharacterized protein</fullName>
    </submittedName>
</protein>
<proteinExistence type="predicted"/>
<accession>A0A448XBY3</accession>
<keyword evidence="2" id="KW-1185">Reference proteome</keyword>
<gene>
    <name evidence="1" type="ORF">PXEA_LOCUS26693</name>
</gene>
<evidence type="ECO:0000313" key="1">
    <source>
        <dbReference type="EMBL" id="VEL33253.1"/>
    </source>
</evidence>
<sequence>MALWPRNLTPDLSSVALATDLEAGLLSQASSSYTPTTHDRHTRTHLRSIAQACLMHSECRTLVISQVAYRPRLGSSRLRSRPSLPQSVWEEEVLTIYRTSHQRLRVFVTNRRCKAPNLGAPTPKRLSFCCSVMNLTEPPPLRSLPLHLLLCHLHVDWTCM</sequence>